<organism evidence="1 2">
    <name type="scientific">Varunaivibrio sulfuroxidans</name>
    <dbReference type="NCBI Taxonomy" id="1773489"/>
    <lineage>
        <taxon>Bacteria</taxon>
        <taxon>Pseudomonadati</taxon>
        <taxon>Pseudomonadota</taxon>
        <taxon>Alphaproteobacteria</taxon>
        <taxon>Rhodospirillales</taxon>
        <taxon>Magnetovibrionaceae</taxon>
        <taxon>Varunaivibrio</taxon>
    </lineage>
</organism>
<name>A0A4R3J757_9PROT</name>
<protein>
    <submittedName>
        <fullName evidence="1">Uncharacterized protein</fullName>
    </submittedName>
</protein>
<gene>
    <name evidence="1" type="ORF">EDD55_10797</name>
</gene>
<evidence type="ECO:0000313" key="2">
    <source>
        <dbReference type="Proteomes" id="UP000295304"/>
    </source>
</evidence>
<dbReference type="Proteomes" id="UP000295304">
    <property type="component" value="Unassembled WGS sequence"/>
</dbReference>
<proteinExistence type="predicted"/>
<dbReference type="RefSeq" id="WP_132939397.1">
    <property type="nucleotide sequence ID" value="NZ_CP119676.1"/>
</dbReference>
<dbReference type="EMBL" id="SLZW01000007">
    <property type="protein sequence ID" value="TCS61688.1"/>
    <property type="molecule type" value="Genomic_DNA"/>
</dbReference>
<accession>A0A4R3J757</accession>
<evidence type="ECO:0000313" key="1">
    <source>
        <dbReference type="EMBL" id="TCS61688.1"/>
    </source>
</evidence>
<keyword evidence="2" id="KW-1185">Reference proteome</keyword>
<sequence>MSLITVQKTSFASGELSPHLLGRGDLSAYDNGAMKLRNVFIHPTGGLTRRSGLRHVATARGNGRLVAFEFNVAQIYLFVFSDGFVEIYHGDVKETELATPWTAAQIAELNWVQSADTMLVVHPDVPPKKIVRSGAGVWALEDWVYVEKAGRRFVPHHKFTDGTITLQASATTGTITVTASAAVFQAGHVGCRFRLQDKDIEITSVSSATSAQASVKETLVSIAPSEDWEEQAFSTVRGWPRSVCFHQDRMVIGGSRDEPNRLWMSKSSDILNFDLGTGLDDEAIEFAILSDQINAIRAVFSGRHLQIFTSGAEWMVSGEPLTPSSVQIKRQTRVGSLTDRTVPPRDVDGATLFSSRSGHELREFLFTDVEQAYQAVDLALLARHLINAPRDQDFDKKRRLFHQVMGDGTIATVTVYRAEKVTAWSAQQTQGAFRSIAVVGDQTYVLVLRGAQYNIEAFDETLNVDGGVSMSAAAPQDVWSGLSHLDGMSVKVFADDTVHADALVSAGQITLSYPASTVVAGLGYAHVIEPMPPSVATQRGGVQGGKVRPISVTFRLENTGALYLDTGKGLAEIPFKRFGQTYLDAPIVLYTGDKTVRALGWRRNGIAPLWRIEQDTPLPFTLLSVTTEMNINA</sequence>
<reference evidence="1 2" key="1">
    <citation type="submission" date="2019-03" db="EMBL/GenBank/DDBJ databases">
        <title>Genomic Encyclopedia of Type Strains, Phase IV (KMG-IV): sequencing the most valuable type-strain genomes for metagenomic binning, comparative biology and taxonomic classification.</title>
        <authorList>
            <person name="Goeker M."/>
        </authorList>
    </citation>
    <scope>NUCLEOTIDE SEQUENCE [LARGE SCALE GENOMIC DNA]</scope>
    <source>
        <strain evidence="1 2">DSM 101688</strain>
    </source>
</reference>
<dbReference type="AlphaFoldDB" id="A0A4R3J757"/>
<comment type="caution">
    <text evidence="1">The sequence shown here is derived from an EMBL/GenBank/DDBJ whole genome shotgun (WGS) entry which is preliminary data.</text>
</comment>
<dbReference type="OrthoDB" id="5438497at2"/>